<gene>
    <name evidence="9" type="primary">dcm</name>
    <name evidence="9" type="ORF">GCM10022277_21990</name>
</gene>
<evidence type="ECO:0000313" key="10">
    <source>
        <dbReference type="Proteomes" id="UP001501565"/>
    </source>
</evidence>
<name>A0ABP7MP33_9GAMM</name>
<evidence type="ECO:0000313" key="9">
    <source>
        <dbReference type="EMBL" id="GAA3925534.1"/>
    </source>
</evidence>
<dbReference type="InterPro" id="IPR018117">
    <property type="entry name" value="C5_DNA_meth_AS"/>
</dbReference>
<reference evidence="10" key="1">
    <citation type="journal article" date="2019" name="Int. J. Syst. Evol. Microbiol.">
        <title>The Global Catalogue of Microorganisms (GCM) 10K type strain sequencing project: providing services to taxonomists for standard genome sequencing and annotation.</title>
        <authorList>
            <consortium name="The Broad Institute Genomics Platform"/>
            <consortium name="The Broad Institute Genome Sequencing Center for Infectious Disease"/>
            <person name="Wu L."/>
            <person name="Ma J."/>
        </authorList>
    </citation>
    <scope>NUCLEOTIDE SEQUENCE [LARGE SCALE GENOMIC DNA]</scope>
    <source>
        <strain evidence="10">JCM 17551</strain>
    </source>
</reference>
<dbReference type="Gene3D" id="3.40.50.150">
    <property type="entry name" value="Vaccinia Virus protein VP39"/>
    <property type="match status" value="1"/>
</dbReference>
<evidence type="ECO:0000256" key="2">
    <source>
        <dbReference type="ARBA" id="ARBA00022679"/>
    </source>
</evidence>
<keyword evidence="2 6" id="KW-0808">Transferase</keyword>
<dbReference type="NCBIfam" id="TIGR00675">
    <property type="entry name" value="dcm"/>
    <property type="match status" value="1"/>
</dbReference>
<keyword evidence="10" id="KW-1185">Reference proteome</keyword>
<dbReference type="RefSeq" id="WP_344798507.1">
    <property type="nucleotide sequence ID" value="NZ_BAABBN010000007.1"/>
</dbReference>
<keyword evidence="1 6" id="KW-0489">Methyltransferase</keyword>
<dbReference type="PANTHER" id="PTHR10629:SF52">
    <property type="entry name" value="DNA (CYTOSINE-5)-METHYLTRANSFERASE 1"/>
    <property type="match status" value="1"/>
</dbReference>
<comment type="similarity">
    <text evidence="6 7">Belongs to the class I-like SAM-binding methyltransferase superfamily. C5-methyltransferase family.</text>
</comment>
<evidence type="ECO:0000256" key="3">
    <source>
        <dbReference type="ARBA" id="ARBA00022691"/>
    </source>
</evidence>
<comment type="catalytic activity">
    <reaction evidence="5 8">
        <text>a 2'-deoxycytidine in DNA + S-adenosyl-L-methionine = a 5-methyl-2'-deoxycytidine in DNA + S-adenosyl-L-homocysteine + H(+)</text>
        <dbReference type="Rhea" id="RHEA:13681"/>
        <dbReference type="Rhea" id="RHEA-COMP:11369"/>
        <dbReference type="Rhea" id="RHEA-COMP:11370"/>
        <dbReference type="ChEBI" id="CHEBI:15378"/>
        <dbReference type="ChEBI" id="CHEBI:57856"/>
        <dbReference type="ChEBI" id="CHEBI:59789"/>
        <dbReference type="ChEBI" id="CHEBI:85452"/>
        <dbReference type="ChEBI" id="CHEBI:85454"/>
        <dbReference type="EC" id="2.1.1.37"/>
    </reaction>
</comment>
<evidence type="ECO:0000256" key="8">
    <source>
        <dbReference type="RuleBase" id="RU000417"/>
    </source>
</evidence>
<sequence>MTNNSIELFSGAGGLAIGLHQAGFNTLAAIETNKAACDTLQINNLLGKDCQIIQSDVRSIDYSNYLKIDLVSGGPPCQPFSLGGKHSAHEDDRDMFPEAVRAIRELQPKAFIFENVKGLLRKSFTDYFEYILLQLQYPSVQKKEGESWEQHRSQLDQYHIEPDKKGLNYNVTFKLLNSADYGVPQKRERVFIVGFRNDLNIHWTFPEATHSEDALLWHQLVTKEYWQDHGLLVPQQSVKEEAKKKFLLKKFGMFAPVQKPWVTIRDALNDLPQPYIDEDNQKFHNHVFRGGARSYPGHTGSHIDSPSKTLKAGVHGVPGGENMIRYDESTFRYFTVRESARIQTFPDEYKLTGSWTEAMRQLGNAVPVKLAEIIGRSVLKEIK</sequence>
<dbReference type="InterPro" id="IPR050390">
    <property type="entry name" value="C5-Methyltransferase"/>
</dbReference>
<evidence type="ECO:0000256" key="1">
    <source>
        <dbReference type="ARBA" id="ARBA00022603"/>
    </source>
</evidence>
<dbReference type="PROSITE" id="PS00095">
    <property type="entry name" value="C5_MTASE_2"/>
    <property type="match status" value="1"/>
</dbReference>
<feature type="active site" evidence="6">
    <location>
        <position position="77"/>
    </location>
</feature>
<keyword evidence="3 6" id="KW-0949">S-adenosyl-L-methionine</keyword>
<protein>
    <recommendedName>
        <fullName evidence="8">Cytosine-specific methyltransferase</fullName>
        <ecNumber evidence="8">2.1.1.37</ecNumber>
    </recommendedName>
</protein>
<comment type="caution">
    <text evidence="9">The sequence shown here is derived from an EMBL/GenBank/DDBJ whole genome shotgun (WGS) entry which is preliminary data.</text>
</comment>
<evidence type="ECO:0000256" key="6">
    <source>
        <dbReference type="PROSITE-ProRule" id="PRU01016"/>
    </source>
</evidence>
<evidence type="ECO:0000256" key="5">
    <source>
        <dbReference type="ARBA" id="ARBA00047422"/>
    </source>
</evidence>
<evidence type="ECO:0000256" key="7">
    <source>
        <dbReference type="RuleBase" id="RU000416"/>
    </source>
</evidence>
<dbReference type="Proteomes" id="UP001501565">
    <property type="component" value="Unassembled WGS sequence"/>
</dbReference>
<dbReference type="InterPro" id="IPR031303">
    <property type="entry name" value="C5_meth_CS"/>
</dbReference>
<dbReference type="InterPro" id="IPR029063">
    <property type="entry name" value="SAM-dependent_MTases_sf"/>
</dbReference>
<dbReference type="Gene3D" id="3.90.120.10">
    <property type="entry name" value="DNA Methylase, subunit A, domain 2"/>
    <property type="match status" value="1"/>
</dbReference>
<organism evidence="9 10">
    <name type="scientific">Litoribacillus peritrichatus</name>
    <dbReference type="NCBI Taxonomy" id="718191"/>
    <lineage>
        <taxon>Bacteria</taxon>
        <taxon>Pseudomonadati</taxon>
        <taxon>Pseudomonadota</taxon>
        <taxon>Gammaproteobacteria</taxon>
        <taxon>Oceanospirillales</taxon>
        <taxon>Oceanospirillaceae</taxon>
        <taxon>Litoribacillus</taxon>
    </lineage>
</organism>
<proteinExistence type="inferred from homology"/>
<dbReference type="PROSITE" id="PS00094">
    <property type="entry name" value="C5_MTASE_1"/>
    <property type="match status" value="1"/>
</dbReference>
<dbReference type="SUPFAM" id="SSF53335">
    <property type="entry name" value="S-adenosyl-L-methionine-dependent methyltransferases"/>
    <property type="match status" value="1"/>
</dbReference>
<evidence type="ECO:0000256" key="4">
    <source>
        <dbReference type="ARBA" id="ARBA00022747"/>
    </source>
</evidence>
<dbReference type="PANTHER" id="PTHR10629">
    <property type="entry name" value="CYTOSINE-SPECIFIC METHYLTRANSFERASE"/>
    <property type="match status" value="1"/>
</dbReference>
<dbReference type="PROSITE" id="PS51679">
    <property type="entry name" value="SAM_MT_C5"/>
    <property type="match status" value="1"/>
</dbReference>
<dbReference type="Pfam" id="PF00145">
    <property type="entry name" value="DNA_methylase"/>
    <property type="match status" value="2"/>
</dbReference>
<accession>A0ABP7MP33</accession>
<dbReference type="EC" id="2.1.1.37" evidence="8"/>
<dbReference type="EMBL" id="BAABBN010000007">
    <property type="protein sequence ID" value="GAA3925534.1"/>
    <property type="molecule type" value="Genomic_DNA"/>
</dbReference>
<dbReference type="PRINTS" id="PR00105">
    <property type="entry name" value="C5METTRFRASE"/>
</dbReference>
<keyword evidence="4" id="KW-0680">Restriction system</keyword>
<dbReference type="InterPro" id="IPR001525">
    <property type="entry name" value="C5_MeTfrase"/>
</dbReference>